<name>A0A820R7E9_9BILA</name>
<reference evidence="1" key="1">
    <citation type="submission" date="2021-02" db="EMBL/GenBank/DDBJ databases">
        <authorList>
            <person name="Nowell W R."/>
        </authorList>
    </citation>
    <scope>NUCLEOTIDE SEQUENCE</scope>
</reference>
<evidence type="ECO:0000313" key="2">
    <source>
        <dbReference type="Proteomes" id="UP000663881"/>
    </source>
</evidence>
<comment type="caution">
    <text evidence="1">The sequence shown here is derived from an EMBL/GenBank/DDBJ whole genome shotgun (WGS) entry which is preliminary data.</text>
</comment>
<dbReference type="SUPFAM" id="SSF53822">
    <property type="entry name" value="Periplasmic binding protein-like I"/>
    <property type="match status" value="1"/>
</dbReference>
<organism evidence="1 2">
    <name type="scientific">Adineta steineri</name>
    <dbReference type="NCBI Taxonomy" id="433720"/>
    <lineage>
        <taxon>Eukaryota</taxon>
        <taxon>Metazoa</taxon>
        <taxon>Spiralia</taxon>
        <taxon>Gnathifera</taxon>
        <taxon>Rotifera</taxon>
        <taxon>Eurotatoria</taxon>
        <taxon>Bdelloidea</taxon>
        <taxon>Adinetida</taxon>
        <taxon>Adinetidae</taxon>
        <taxon>Adineta</taxon>
    </lineage>
</organism>
<dbReference type="Gene3D" id="3.40.50.2300">
    <property type="match status" value="1"/>
</dbReference>
<protein>
    <submittedName>
        <fullName evidence="1">Uncharacterized protein</fullName>
    </submittedName>
</protein>
<dbReference type="AlphaFoldDB" id="A0A820R7E9"/>
<sequence length="76" mass="8848">NKPTVLHIGALFNYDKTLINHGQRDLQAAQMATDDINHRYQEIFNGRYILNLLSNNTRCDPVYAVDAFFHAIFRRP</sequence>
<dbReference type="Proteomes" id="UP000663881">
    <property type="component" value="Unassembled WGS sequence"/>
</dbReference>
<feature type="non-terminal residue" evidence="1">
    <location>
        <position position="1"/>
    </location>
</feature>
<dbReference type="EMBL" id="CAJOAY010033141">
    <property type="protein sequence ID" value="CAF4436667.1"/>
    <property type="molecule type" value="Genomic_DNA"/>
</dbReference>
<gene>
    <name evidence="1" type="ORF">OKA104_LOCUS53385</name>
</gene>
<feature type="non-terminal residue" evidence="1">
    <location>
        <position position="76"/>
    </location>
</feature>
<proteinExistence type="predicted"/>
<evidence type="ECO:0000313" key="1">
    <source>
        <dbReference type="EMBL" id="CAF4436667.1"/>
    </source>
</evidence>
<accession>A0A820R7E9</accession>
<dbReference type="InterPro" id="IPR028082">
    <property type="entry name" value="Peripla_BP_I"/>
</dbReference>